<gene>
    <name evidence="1" type="ORF">AN218_01840</name>
</gene>
<accession>A0A1E7LCG7</accession>
<dbReference type="AlphaFoldDB" id="A0A1E7LCG7"/>
<keyword evidence="2" id="KW-1185">Reference proteome</keyword>
<dbReference type="Proteomes" id="UP000176005">
    <property type="component" value="Unassembled WGS sequence"/>
</dbReference>
<comment type="caution">
    <text evidence="1">The sequence shown here is derived from an EMBL/GenBank/DDBJ whole genome shotgun (WGS) entry which is preliminary data.</text>
</comment>
<sequence length="166" mass="18581">MAFPRACGSCGQDSAFERRVTCRRCGDPVHADCRDITRTCYACRWFQAREGGVEGDMLTPRSAGRAPFAQNVPVTVAKGRPLPDLASEENPWGRSANEVRVLTNAVWAGWHIAERKEVHGEVLLKKHRRGRLRLTFSVHGRILDASTQRHGVERTAEGVTAYLEKR</sequence>
<evidence type="ECO:0008006" key="3">
    <source>
        <dbReference type="Google" id="ProtNLM"/>
    </source>
</evidence>
<reference evidence="1 2" key="1">
    <citation type="journal article" date="2016" name="Front. Microbiol.">
        <title>Comparative Genomics Analysis of Streptomyces Species Reveals Their Adaptation to the Marine Environment and Their Diversity at the Genomic Level.</title>
        <authorList>
            <person name="Tian X."/>
            <person name="Zhang Z."/>
            <person name="Yang T."/>
            <person name="Chen M."/>
            <person name="Li J."/>
            <person name="Chen F."/>
            <person name="Yang J."/>
            <person name="Li W."/>
            <person name="Zhang B."/>
            <person name="Zhang Z."/>
            <person name="Wu J."/>
            <person name="Zhang C."/>
            <person name="Long L."/>
            <person name="Xiao J."/>
        </authorList>
    </citation>
    <scope>NUCLEOTIDE SEQUENCE [LARGE SCALE GENOMIC DNA]</scope>
    <source>
        <strain evidence="1 2">SCSIO 10429</strain>
    </source>
</reference>
<evidence type="ECO:0000313" key="2">
    <source>
        <dbReference type="Proteomes" id="UP000176005"/>
    </source>
</evidence>
<protein>
    <recommendedName>
        <fullName evidence="3">Phorbol-ester/DAG-type domain-containing protein</fullName>
    </recommendedName>
</protein>
<dbReference type="RefSeq" id="WP_141747399.1">
    <property type="nucleotide sequence ID" value="NZ_LJGW01000039.1"/>
</dbReference>
<evidence type="ECO:0000313" key="1">
    <source>
        <dbReference type="EMBL" id="OEV13801.1"/>
    </source>
</evidence>
<dbReference type="EMBL" id="LJGW01000039">
    <property type="protein sequence ID" value="OEV13801.1"/>
    <property type="molecule type" value="Genomic_DNA"/>
</dbReference>
<organism evidence="1 2">
    <name type="scientific">Streptomyces nanshensis</name>
    <dbReference type="NCBI Taxonomy" id="518642"/>
    <lineage>
        <taxon>Bacteria</taxon>
        <taxon>Bacillati</taxon>
        <taxon>Actinomycetota</taxon>
        <taxon>Actinomycetes</taxon>
        <taxon>Kitasatosporales</taxon>
        <taxon>Streptomycetaceae</taxon>
        <taxon>Streptomyces</taxon>
    </lineage>
</organism>
<proteinExistence type="predicted"/>
<name>A0A1E7LCG7_9ACTN</name>